<evidence type="ECO:0000256" key="3">
    <source>
        <dbReference type="ARBA" id="ARBA00006801"/>
    </source>
</evidence>
<feature type="compositionally biased region" description="Polar residues" evidence="15">
    <location>
        <begin position="118"/>
        <end position="135"/>
    </location>
</feature>
<dbReference type="GO" id="GO:0048589">
    <property type="term" value="P:developmental growth"/>
    <property type="evidence" value="ECO:0007669"/>
    <property type="project" value="UniProtKB-ARBA"/>
</dbReference>
<evidence type="ECO:0000256" key="8">
    <source>
        <dbReference type="ARBA" id="ARBA00023004"/>
    </source>
</evidence>
<feature type="compositionally biased region" description="Basic and acidic residues" evidence="15">
    <location>
        <begin position="1200"/>
        <end position="1218"/>
    </location>
</feature>
<dbReference type="GO" id="GO:0048731">
    <property type="term" value="P:system development"/>
    <property type="evidence" value="ECO:0007669"/>
    <property type="project" value="UniProtKB-ARBA"/>
</dbReference>
<dbReference type="PROSITE" id="PS51183">
    <property type="entry name" value="JMJN"/>
    <property type="match status" value="1"/>
</dbReference>
<dbReference type="FunFam" id="3.30.160.360:FF:000005">
    <property type="entry name" value="Putative lysine-specific demethylase JMJ16"/>
    <property type="match status" value="1"/>
</dbReference>
<dbReference type="Pfam" id="PF02375">
    <property type="entry name" value="JmjN"/>
    <property type="match status" value="1"/>
</dbReference>
<dbReference type="GO" id="GO:0046872">
    <property type="term" value="F:metal ion binding"/>
    <property type="evidence" value="ECO:0007669"/>
    <property type="project" value="UniProtKB-KW"/>
</dbReference>
<comment type="cofactor">
    <cofactor evidence="1">
        <name>Fe(2+)</name>
        <dbReference type="ChEBI" id="CHEBI:29033"/>
    </cofactor>
</comment>
<keyword evidence="5" id="KW-0156">Chromatin regulator</keyword>
<evidence type="ECO:0000256" key="14">
    <source>
        <dbReference type="ARBA" id="ARBA00051640"/>
    </source>
</evidence>
<dbReference type="PROSITE" id="PS51542">
    <property type="entry name" value="FYRN"/>
    <property type="match status" value="1"/>
</dbReference>
<protein>
    <submittedName>
        <fullName evidence="18">Transcription factor jumonji family protein / zinc finger C5HC2 type family protein</fullName>
    </submittedName>
</protein>
<evidence type="ECO:0000313" key="18">
    <source>
        <dbReference type="EMBL" id="BBH06744.1"/>
    </source>
</evidence>
<feature type="region of interest" description="Disordered" evidence="15">
    <location>
        <begin position="110"/>
        <end position="135"/>
    </location>
</feature>
<dbReference type="SMART" id="SM00541">
    <property type="entry name" value="FYRN"/>
    <property type="match status" value="1"/>
</dbReference>
<dbReference type="GO" id="GO:0034647">
    <property type="term" value="F:histone H3K4me/H3K4me2/H3K4me3 demethylase activity"/>
    <property type="evidence" value="ECO:0007669"/>
    <property type="project" value="TreeGrafter"/>
</dbReference>
<evidence type="ECO:0000256" key="5">
    <source>
        <dbReference type="ARBA" id="ARBA00022853"/>
    </source>
</evidence>
<feature type="region of interest" description="Disordered" evidence="15">
    <location>
        <begin position="784"/>
        <end position="807"/>
    </location>
</feature>
<evidence type="ECO:0000256" key="10">
    <source>
        <dbReference type="ARBA" id="ARBA00023163"/>
    </source>
</evidence>
<dbReference type="Pfam" id="PF05965">
    <property type="entry name" value="FYRC"/>
    <property type="match status" value="1"/>
</dbReference>
<dbReference type="SMART" id="SM00542">
    <property type="entry name" value="FYRC"/>
    <property type="match status" value="1"/>
</dbReference>
<gene>
    <name evidence="18" type="ORF">Prudu_018475</name>
</gene>
<dbReference type="InterPro" id="IPR003888">
    <property type="entry name" value="FYrich_N"/>
</dbReference>
<dbReference type="Pfam" id="PF05964">
    <property type="entry name" value="FYRN"/>
    <property type="match status" value="1"/>
</dbReference>
<dbReference type="SMART" id="SM00545">
    <property type="entry name" value="JmjN"/>
    <property type="match status" value="1"/>
</dbReference>
<keyword evidence="8" id="KW-0408">Iron</keyword>
<dbReference type="InterPro" id="IPR003349">
    <property type="entry name" value="JmjN"/>
</dbReference>
<dbReference type="Gene3D" id="2.60.120.650">
    <property type="entry name" value="Cupin"/>
    <property type="match status" value="1"/>
</dbReference>
<feature type="domain" description="JmjC" evidence="17">
    <location>
        <begin position="407"/>
        <end position="573"/>
    </location>
</feature>
<dbReference type="PROSITE" id="PS51184">
    <property type="entry name" value="JMJC"/>
    <property type="match status" value="1"/>
</dbReference>
<keyword evidence="9" id="KW-0805">Transcription regulation</keyword>
<evidence type="ECO:0000256" key="11">
    <source>
        <dbReference type="ARBA" id="ARBA00023242"/>
    </source>
</evidence>
<reference evidence="18" key="1">
    <citation type="journal article" date="2019" name="Science">
        <title>Mutation of a bHLH transcription factor allowed almond domestication.</title>
        <authorList>
            <person name="Sanchez-Perez R."/>
            <person name="Pavan S."/>
            <person name="Mazzeo R."/>
            <person name="Moldovan C."/>
            <person name="Aiese Cigliano R."/>
            <person name="Del Cueto J."/>
            <person name="Ricciardi F."/>
            <person name="Lotti C."/>
            <person name="Ricciardi L."/>
            <person name="Dicenta F."/>
            <person name="Lopez-Marques R.L."/>
            <person name="Lindberg Moller B."/>
        </authorList>
    </citation>
    <scope>NUCLEOTIDE SEQUENCE</scope>
</reference>
<dbReference type="GO" id="GO:0000785">
    <property type="term" value="C:chromatin"/>
    <property type="evidence" value="ECO:0007669"/>
    <property type="project" value="TreeGrafter"/>
</dbReference>
<evidence type="ECO:0000259" key="16">
    <source>
        <dbReference type="PROSITE" id="PS51183"/>
    </source>
</evidence>
<keyword evidence="6" id="KW-0223">Dioxygenase</keyword>
<dbReference type="GO" id="GO:0051093">
    <property type="term" value="P:negative regulation of developmental process"/>
    <property type="evidence" value="ECO:0007669"/>
    <property type="project" value="UniProtKB-ARBA"/>
</dbReference>
<evidence type="ECO:0000256" key="6">
    <source>
        <dbReference type="ARBA" id="ARBA00022964"/>
    </source>
</evidence>
<dbReference type="InterPro" id="IPR004198">
    <property type="entry name" value="Znf_C5HC2"/>
</dbReference>
<feature type="region of interest" description="Disordered" evidence="15">
    <location>
        <begin position="1190"/>
        <end position="1228"/>
    </location>
</feature>
<dbReference type="SUPFAM" id="SSF51197">
    <property type="entry name" value="Clavaminate synthase-like"/>
    <property type="match status" value="1"/>
</dbReference>
<evidence type="ECO:0000256" key="4">
    <source>
        <dbReference type="ARBA" id="ARBA00022723"/>
    </source>
</evidence>
<comment type="similarity">
    <text evidence="3">Belongs to the JARID1 histone demethylase family.</text>
</comment>
<evidence type="ECO:0000259" key="17">
    <source>
        <dbReference type="PROSITE" id="PS51184"/>
    </source>
</evidence>
<dbReference type="GO" id="GO:0005634">
    <property type="term" value="C:nucleus"/>
    <property type="evidence" value="ECO:0007669"/>
    <property type="project" value="UniProtKB-SubCell"/>
</dbReference>
<keyword evidence="7" id="KW-0560">Oxidoreductase</keyword>
<dbReference type="InterPro" id="IPR003347">
    <property type="entry name" value="JmjC_dom"/>
</dbReference>
<comment type="subcellular location">
    <subcellularLocation>
        <location evidence="2">Nucleus</location>
    </subcellularLocation>
</comment>
<dbReference type="InterPro" id="IPR003889">
    <property type="entry name" value="FYrich_C"/>
</dbReference>
<dbReference type="PROSITE" id="PS51543">
    <property type="entry name" value="FYRC"/>
    <property type="match status" value="1"/>
</dbReference>
<evidence type="ECO:0000256" key="7">
    <source>
        <dbReference type="ARBA" id="ARBA00023002"/>
    </source>
</evidence>
<dbReference type="PANTHER" id="PTHR10694">
    <property type="entry name" value="LYSINE-SPECIFIC DEMETHYLASE"/>
    <property type="match status" value="1"/>
</dbReference>
<feature type="domain" description="JmjN" evidence="16">
    <location>
        <begin position="204"/>
        <end position="245"/>
    </location>
</feature>
<evidence type="ECO:0000256" key="13">
    <source>
        <dbReference type="ARBA" id="ARBA00050935"/>
    </source>
</evidence>
<evidence type="ECO:0000256" key="12">
    <source>
        <dbReference type="ARBA" id="ARBA00050619"/>
    </source>
</evidence>
<keyword evidence="10" id="KW-0804">Transcription</keyword>
<name>A0A4Y1RQV3_PRUDU</name>
<evidence type="ECO:0000256" key="1">
    <source>
        <dbReference type="ARBA" id="ARBA00001954"/>
    </source>
</evidence>
<comment type="catalytic activity">
    <reaction evidence="14">
        <text>N(6),N(6),N(6)-trimethyl-L-lysyl(4)-[histone H3] + 2-oxoglutarate + O2 = N(6),N(6)-dimethyl-L-lysyl(4)-[histone H3] + formaldehyde + succinate + CO2</text>
        <dbReference type="Rhea" id="RHEA:60212"/>
        <dbReference type="Rhea" id="RHEA-COMP:15537"/>
        <dbReference type="Rhea" id="RHEA-COMP:15540"/>
        <dbReference type="ChEBI" id="CHEBI:15379"/>
        <dbReference type="ChEBI" id="CHEBI:16526"/>
        <dbReference type="ChEBI" id="CHEBI:16810"/>
        <dbReference type="ChEBI" id="CHEBI:16842"/>
        <dbReference type="ChEBI" id="CHEBI:30031"/>
        <dbReference type="ChEBI" id="CHEBI:61961"/>
        <dbReference type="ChEBI" id="CHEBI:61976"/>
    </reaction>
    <physiologicalReaction direction="left-to-right" evidence="14">
        <dbReference type="Rhea" id="RHEA:60213"/>
    </physiologicalReaction>
</comment>
<dbReference type="Pfam" id="PF02373">
    <property type="entry name" value="JmjC"/>
    <property type="match status" value="1"/>
</dbReference>
<comment type="catalytic activity">
    <reaction evidence="13">
        <text>N(6)-methyl-L-lysyl(4)-[histone H3] + 2-oxoglutarate + O2 = L-lysyl(4)-[histone H3] + formaldehyde + succinate + CO2</text>
        <dbReference type="Rhea" id="RHEA:60220"/>
        <dbReference type="Rhea" id="RHEA-COMP:15543"/>
        <dbReference type="Rhea" id="RHEA-COMP:15547"/>
        <dbReference type="ChEBI" id="CHEBI:15379"/>
        <dbReference type="ChEBI" id="CHEBI:16526"/>
        <dbReference type="ChEBI" id="CHEBI:16810"/>
        <dbReference type="ChEBI" id="CHEBI:16842"/>
        <dbReference type="ChEBI" id="CHEBI:29969"/>
        <dbReference type="ChEBI" id="CHEBI:30031"/>
        <dbReference type="ChEBI" id="CHEBI:61929"/>
    </reaction>
    <physiologicalReaction direction="left-to-right" evidence="13">
        <dbReference type="Rhea" id="RHEA:60221"/>
    </physiologicalReaction>
</comment>
<dbReference type="SMART" id="SM00558">
    <property type="entry name" value="JmjC"/>
    <property type="match status" value="1"/>
</dbReference>
<keyword evidence="4" id="KW-0479">Metal-binding</keyword>
<keyword evidence="11" id="KW-0539">Nucleus</keyword>
<evidence type="ECO:0000256" key="2">
    <source>
        <dbReference type="ARBA" id="ARBA00004123"/>
    </source>
</evidence>
<dbReference type="Pfam" id="PF02928">
    <property type="entry name" value="zf-C5HC2"/>
    <property type="match status" value="1"/>
</dbReference>
<dbReference type="EMBL" id="AP019302">
    <property type="protein sequence ID" value="BBH06744.1"/>
    <property type="molecule type" value="Genomic_DNA"/>
</dbReference>
<accession>A0A4Y1RQV3</accession>
<dbReference type="GO" id="GO:0045814">
    <property type="term" value="P:negative regulation of gene expression, epigenetic"/>
    <property type="evidence" value="ECO:0007669"/>
    <property type="project" value="UniProtKB-ARBA"/>
</dbReference>
<comment type="catalytic activity">
    <reaction evidence="12">
        <text>N(6),N(6)-dimethyl-L-lysyl(4)-[histone H3] + 2-oxoglutarate + O2 = N(6)-methyl-L-lysyl(4)-[histone H3] + formaldehyde + succinate + CO2</text>
        <dbReference type="Rhea" id="RHEA:60216"/>
        <dbReference type="Rhea" id="RHEA-COMP:15540"/>
        <dbReference type="Rhea" id="RHEA-COMP:15543"/>
        <dbReference type="ChEBI" id="CHEBI:15379"/>
        <dbReference type="ChEBI" id="CHEBI:16526"/>
        <dbReference type="ChEBI" id="CHEBI:16810"/>
        <dbReference type="ChEBI" id="CHEBI:16842"/>
        <dbReference type="ChEBI" id="CHEBI:30031"/>
        <dbReference type="ChEBI" id="CHEBI:61929"/>
        <dbReference type="ChEBI" id="CHEBI:61976"/>
    </reaction>
    <physiologicalReaction direction="left-to-right" evidence="12">
        <dbReference type="Rhea" id="RHEA:60217"/>
    </physiologicalReaction>
</comment>
<proteinExistence type="inferred from homology"/>
<evidence type="ECO:0000256" key="15">
    <source>
        <dbReference type="SAM" id="MobiDB-lite"/>
    </source>
</evidence>
<feature type="region of interest" description="Disordered" evidence="15">
    <location>
        <begin position="881"/>
        <end position="901"/>
    </location>
</feature>
<sequence length="1278" mass="144371">IPTRLCSPKAKAEDIIIPTVIISSVIKRQNFYFATKIPGVFELLLQIELSGSEIQTAAFIILKLQSINIHDSMGTELMRVCIKEDNDEFPSVPPGFESFTSFSLKRVNESEKQDSENRISCSETASVSESQSVQMETNIATDEVAKRSLRRRPWINHRQHDNKPEDEFNSERLEQHFALNSLLPKGVSARWHPEDGQRPDLQDAPVFKPTEEEFKDTLKYIASIRAKAEPYGLCRIVPPSSWRPPCPLKEKDIWETSKFATRVQRVDKLQNRDSMRKIPKNHNHMRKKRRRCTRMGLIVQVVAEDLGMMDIVRLKEFTLETFERYADDFKTQYFSKNEHITDIGGNLSKLKEGWEPSVENIEGEYWRMVERPTEEIEVLYGADLETGVFGSGFPKMSSKDGFASEEQYIKSGWNLNNFPRLPGSVLSYESSDISGVLVPWLYVGMCFSSFCWHVEDHHLYSLNYMHWGAPKLWYGIPGSDAIKFEEAMRKHLPGLFEEQPDLLHKLVTQLSPSILKSEGVPVYRCCQNPGEFVLTFPRAYHSGFNCGFNCAEAVNVAPVDWLPHGQIAIELYQEQGRKTSISHDKLLLGAAREAVRAHWELNLLKKNTSDNLRWKDFCGKDGILAKALKARVEMERVRREFLCSSSQALKMDNNFDATSERECSICFFDLHLSAAGCHHCSPDRYACLNHAKKFCSCAWSAKFFLFRYDMDELNILLEALDGKLSAVYRWARLDLGLALSSYIAKDNMKVGNLSYSSRDAVLKEVSSQPQSTCFKDPLGTEISKQSPINPAGITGETSSQQNMKREESIFNTSKSRVQVCQLSQEDTSYAMNSDATKSGMKMTSVENVILLSDDEGDEPKELPSKEVCLATQLELSKRLVGSDGKVSPSNFEKEPILNTPGTDAAVMGEKVFSLPGGEKKDFSSHSVLVKDEQDNGGQLGSNPPNLPVKFVSIKTECGSNTSDISAHKVANSRSDPQHSQPCSSIKLENEDRHEKVGTNADTNLVDYVRTTTGSLSSCQNNLDRYFRQKGPRIAKVVRRISCIVEPLEFGVVLSGKSWCNSQAIFPKGFRSRVRHMSVLDPTVMCYYVSEVLDAGQAGPLFKVSLEHCPSEVFIHNSAGRCWEMVRERVNQEITRQHKLGRMNLPPLQPPGSLDGFEMFGFTSPAIVQAIEALDRNRVCSEYWDSRPYSRPQVQILQKPQSRESSENCNKMSKERNDEEAPNNDLVPTGVDTTLRGLLKKANLEELNSLYRILSDNQQTAGRGLVMRLLNEEIHSRPT</sequence>
<dbReference type="PANTHER" id="PTHR10694:SF113">
    <property type="entry name" value="PROTEIN JUMONJI"/>
    <property type="match status" value="1"/>
</dbReference>
<organism evidence="18">
    <name type="scientific">Prunus dulcis</name>
    <name type="common">Almond</name>
    <name type="synonym">Amygdalus dulcis</name>
    <dbReference type="NCBI Taxonomy" id="3755"/>
    <lineage>
        <taxon>Eukaryota</taxon>
        <taxon>Viridiplantae</taxon>
        <taxon>Streptophyta</taxon>
        <taxon>Embryophyta</taxon>
        <taxon>Tracheophyta</taxon>
        <taxon>Spermatophyta</taxon>
        <taxon>Magnoliopsida</taxon>
        <taxon>eudicotyledons</taxon>
        <taxon>Gunneridae</taxon>
        <taxon>Pentapetalae</taxon>
        <taxon>rosids</taxon>
        <taxon>fabids</taxon>
        <taxon>Rosales</taxon>
        <taxon>Rosaceae</taxon>
        <taxon>Amygdaloideae</taxon>
        <taxon>Amygdaleae</taxon>
        <taxon>Prunus</taxon>
    </lineage>
</organism>
<dbReference type="Gene3D" id="3.30.160.360">
    <property type="match status" value="1"/>
</dbReference>
<evidence type="ECO:0000256" key="9">
    <source>
        <dbReference type="ARBA" id="ARBA00023015"/>
    </source>
</evidence>
<dbReference type="AlphaFoldDB" id="A0A4Y1RQV3"/>
<feature type="non-terminal residue" evidence="18">
    <location>
        <position position="1"/>
    </location>
</feature>